<evidence type="ECO:0000313" key="2">
    <source>
        <dbReference type="Ensembl" id="ENSCMIP00000013174.1"/>
    </source>
</evidence>
<proteinExistence type="predicted"/>
<reference evidence="2" key="5">
    <citation type="submission" date="2025-09" db="UniProtKB">
        <authorList>
            <consortium name="Ensembl"/>
        </authorList>
    </citation>
    <scope>IDENTIFICATION</scope>
</reference>
<dbReference type="GeneTree" id="ENSGT00390000018381"/>
<dbReference type="InParanoid" id="A0A4W3HVT0"/>
<dbReference type="SUPFAM" id="SSF63411">
    <property type="entry name" value="LuxS/MPP-like metallohydrolase"/>
    <property type="match status" value="1"/>
</dbReference>
<dbReference type="InterPro" id="IPR011249">
    <property type="entry name" value="Metalloenz_LuxS/M16"/>
</dbReference>
<dbReference type="GO" id="GO:0016485">
    <property type="term" value="P:protein processing"/>
    <property type="evidence" value="ECO:0007669"/>
    <property type="project" value="TreeGrafter"/>
</dbReference>
<dbReference type="PANTHER" id="PTHR43016:SF13">
    <property type="entry name" value="PRESEQUENCE PROTEASE, MITOCHONDRIAL"/>
    <property type="match status" value="1"/>
</dbReference>
<dbReference type="PANTHER" id="PTHR43016">
    <property type="entry name" value="PRESEQUENCE PROTEASE"/>
    <property type="match status" value="1"/>
</dbReference>
<accession>A0A4W3HVT0</accession>
<dbReference type="GO" id="GO:0046872">
    <property type="term" value="F:metal ion binding"/>
    <property type="evidence" value="ECO:0007669"/>
    <property type="project" value="InterPro"/>
</dbReference>
<dbReference type="Pfam" id="PF22516">
    <property type="entry name" value="PreP_C"/>
    <property type="match status" value="1"/>
</dbReference>
<dbReference type="AlphaFoldDB" id="A0A4W3HVT0"/>
<sequence length="185" mass="20902">MKTHFQFPFPVNYVSECIRTVPYVNQDFASLHVLARLLTAKFLHREIREKGGAYGGGATLNYSGVFSFYSYRDPNSLETLVAFKKSVDWAKAGKFTQDDIDEAKLSVFSSVDVPIAPSDKGLNRFMFSISDEMKQIHREQLFAVTSNNLIEVANKYLTTGQRTCGVAILGPENEYIARDPSWVQR</sequence>
<reference evidence="3" key="1">
    <citation type="journal article" date="2006" name="Science">
        <title>Ancient noncoding elements conserved in the human genome.</title>
        <authorList>
            <person name="Venkatesh B."/>
            <person name="Kirkness E.F."/>
            <person name="Loh Y.H."/>
            <person name="Halpern A.L."/>
            <person name="Lee A.P."/>
            <person name="Johnson J."/>
            <person name="Dandona N."/>
            <person name="Viswanathan L.D."/>
            <person name="Tay A."/>
            <person name="Venter J.C."/>
            <person name="Strausberg R.L."/>
            <person name="Brenner S."/>
        </authorList>
    </citation>
    <scope>NUCLEOTIDE SEQUENCE [LARGE SCALE GENOMIC DNA]</scope>
</reference>
<reference evidence="3" key="2">
    <citation type="journal article" date="2007" name="PLoS Biol.">
        <title>Survey sequencing and comparative analysis of the elephant shark (Callorhinchus milii) genome.</title>
        <authorList>
            <person name="Venkatesh B."/>
            <person name="Kirkness E.F."/>
            <person name="Loh Y.H."/>
            <person name="Halpern A.L."/>
            <person name="Lee A.P."/>
            <person name="Johnson J."/>
            <person name="Dandona N."/>
            <person name="Viswanathan L.D."/>
            <person name="Tay A."/>
            <person name="Venter J.C."/>
            <person name="Strausberg R.L."/>
            <person name="Brenner S."/>
        </authorList>
    </citation>
    <scope>NUCLEOTIDE SEQUENCE [LARGE SCALE GENOMIC DNA]</scope>
</reference>
<dbReference type="Ensembl" id="ENSCMIT00000013466.1">
    <property type="protein sequence ID" value="ENSCMIP00000013174.1"/>
    <property type="gene ID" value="ENSCMIG00000006647.1"/>
</dbReference>
<dbReference type="Proteomes" id="UP000314986">
    <property type="component" value="Unassembled WGS sequence"/>
</dbReference>
<dbReference type="GO" id="GO:0004222">
    <property type="term" value="F:metalloendopeptidase activity"/>
    <property type="evidence" value="ECO:0007669"/>
    <property type="project" value="TreeGrafter"/>
</dbReference>
<dbReference type="Gene3D" id="3.30.830.10">
    <property type="entry name" value="Metalloenzyme, LuxS/M16 peptidase-like"/>
    <property type="match status" value="1"/>
</dbReference>
<reference evidence="3" key="3">
    <citation type="journal article" date="2014" name="Nature">
        <title>Elephant shark genome provides unique insights into gnathostome evolution.</title>
        <authorList>
            <consortium name="International Elephant Shark Genome Sequencing Consortium"/>
            <person name="Venkatesh B."/>
            <person name="Lee A.P."/>
            <person name="Ravi V."/>
            <person name="Maurya A.K."/>
            <person name="Lian M.M."/>
            <person name="Swann J.B."/>
            <person name="Ohta Y."/>
            <person name="Flajnik M.F."/>
            <person name="Sutoh Y."/>
            <person name="Kasahara M."/>
            <person name="Hoon S."/>
            <person name="Gangu V."/>
            <person name="Roy S.W."/>
            <person name="Irimia M."/>
            <person name="Korzh V."/>
            <person name="Kondrychyn I."/>
            <person name="Lim Z.W."/>
            <person name="Tay B.H."/>
            <person name="Tohari S."/>
            <person name="Kong K.W."/>
            <person name="Ho S."/>
            <person name="Lorente-Galdos B."/>
            <person name="Quilez J."/>
            <person name="Marques-Bonet T."/>
            <person name="Raney B.J."/>
            <person name="Ingham P.W."/>
            <person name="Tay A."/>
            <person name="Hillier L.W."/>
            <person name="Minx P."/>
            <person name="Boehm T."/>
            <person name="Wilson R.K."/>
            <person name="Brenner S."/>
            <person name="Warren W.C."/>
        </authorList>
    </citation>
    <scope>NUCLEOTIDE SEQUENCE [LARGE SCALE GENOMIC DNA]</scope>
</reference>
<evidence type="ECO:0000313" key="3">
    <source>
        <dbReference type="Proteomes" id="UP000314986"/>
    </source>
</evidence>
<evidence type="ECO:0000259" key="1">
    <source>
        <dbReference type="Pfam" id="PF22516"/>
    </source>
</evidence>
<organism evidence="2 3">
    <name type="scientific">Callorhinchus milii</name>
    <name type="common">Ghost shark</name>
    <dbReference type="NCBI Taxonomy" id="7868"/>
    <lineage>
        <taxon>Eukaryota</taxon>
        <taxon>Metazoa</taxon>
        <taxon>Chordata</taxon>
        <taxon>Craniata</taxon>
        <taxon>Vertebrata</taxon>
        <taxon>Chondrichthyes</taxon>
        <taxon>Holocephali</taxon>
        <taxon>Chimaeriformes</taxon>
        <taxon>Callorhinchidae</taxon>
        <taxon>Callorhinchus</taxon>
    </lineage>
</organism>
<keyword evidence="3" id="KW-1185">Reference proteome</keyword>
<protein>
    <submittedName>
        <fullName evidence="2">Presequence protease, mitochondrial-like</fullName>
    </submittedName>
</protein>
<reference evidence="2" key="4">
    <citation type="submission" date="2025-08" db="UniProtKB">
        <authorList>
            <consortium name="Ensembl"/>
        </authorList>
    </citation>
    <scope>IDENTIFICATION</scope>
</reference>
<dbReference type="FunFam" id="3.30.830.10:FF:000013">
    <property type="entry name" value="Mitochondrial presequence protease"/>
    <property type="match status" value="1"/>
</dbReference>
<dbReference type="InterPro" id="IPR055130">
    <property type="entry name" value="PreP_C"/>
</dbReference>
<dbReference type="STRING" id="7868.ENSCMIP00000013174"/>
<name>A0A4W3HVT0_CALMI</name>
<dbReference type="OMA" id="TIRQEHR"/>
<feature type="domain" description="Presequence protease mitochondrial-type C-terminal" evidence="1">
    <location>
        <begin position="5"/>
        <end position="154"/>
    </location>
</feature>
<dbReference type="GO" id="GO:0005759">
    <property type="term" value="C:mitochondrial matrix"/>
    <property type="evidence" value="ECO:0007669"/>
    <property type="project" value="TreeGrafter"/>
</dbReference>